<dbReference type="Proteomes" id="UP000030653">
    <property type="component" value="Unassembled WGS sequence"/>
</dbReference>
<feature type="region of interest" description="Disordered" evidence="1">
    <location>
        <begin position="298"/>
        <end position="321"/>
    </location>
</feature>
<name>M5GDC3_DACPD</name>
<organism evidence="2 3">
    <name type="scientific">Dacryopinax primogenitus (strain DJM 731)</name>
    <name type="common">Brown rot fungus</name>
    <dbReference type="NCBI Taxonomy" id="1858805"/>
    <lineage>
        <taxon>Eukaryota</taxon>
        <taxon>Fungi</taxon>
        <taxon>Dikarya</taxon>
        <taxon>Basidiomycota</taxon>
        <taxon>Agaricomycotina</taxon>
        <taxon>Dacrymycetes</taxon>
        <taxon>Dacrymycetales</taxon>
        <taxon>Dacrymycetaceae</taxon>
        <taxon>Dacryopinax</taxon>
    </lineage>
</organism>
<evidence type="ECO:0000313" key="3">
    <source>
        <dbReference type="Proteomes" id="UP000030653"/>
    </source>
</evidence>
<dbReference type="AlphaFoldDB" id="M5GDC3"/>
<evidence type="ECO:0000256" key="1">
    <source>
        <dbReference type="SAM" id="MobiDB-lite"/>
    </source>
</evidence>
<dbReference type="PANTHER" id="PTHR33266">
    <property type="entry name" value="CHROMOSOME 15, WHOLE GENOME SHOTGUN SEQUENCE"/>
    <property type="match status" value="1"/>
</dbReference>
<reference evidence="2 3" key="1">
    <citation type="journal article" date="2012" name="Science">
        <title>The Paleozoic origin of enzymatic lignin decomposition reconstructed from 31 fungal genomes.</title>
        <authorList>
            <person name="Floudas D."/>
            <person name="Binder M."/>
            <person name="Riley R."/>
            <person name="Barry K."/>
            <person name="Blanchette R.A."/>
            <person name="Henrissat B."/>
            <person name="Martinez A.T."/>
            <person name="Otillar R."/>
            <person name="Spatafora J.W."/>
            <person name="Yadav J.S."/>
            <person name="Aerts A."/>
            <person name="Benoit I."/>
            <person name="Boyd A."/>
            <person name="Carlson A."/>
            <person name="Copeland A."/>
            <person name="Coutinho P.M."/>
            <person name="de Vries R.P."/>
            <person name="Ferreira P."/>
            <person name="Findley K."/>
            <person name="Foster B."/>
            <person name="Gaskell J."/>
            <person name="Glotzer D."/>
            <person name="Gorecki P."/>
            <person name="Heitman J."/>
            <person name="Hesse C."/>
            <person name="Hori C."/>
            <person name="Igarashi K."/>
            <person name="Jurgens J.A."/>
            <person name="Kallen N."/>
            <person name="Kersten P."/>
            <person name="Kohler A."/>
            <person name="Kuees U."/>
            <person name="Kumar T.K.A."/>
            <person name="Kuo A."/>
            <person name="LaButti K."/>
            <person name="Larrondo L.F."/>
            <person name="Lindquist E."/>
            <person name="Ling A."/>
            <person name="Lombard V."/>
            <person name="Lucas S."/>
            <person name="Lundell T."/>
            <person name="Martin R."/>
            <person name="McLaughlin D.J."/>
            <person name="Morgenstern I."/>
            <person name="Morin E."/>
            <person name="Murat C."/>
            <person name="Nagy L.G."/>
            <person name="Nolan M."/>
            <person name="Ohm R.A."/>
            <person name="Patyshakuliyeva A."/>
            <person name="Rokas A."/>
            <person name="Ruiz-Duenas F.J."/>
            <person name="Sabat G."/>
            <person name="Salamov A."/>
            <person name="Samejima M."/>
            <person name="Schmutz J."/>
            <person name="Slot J.C."/>
            <person name="St John F."/>
            <person name="Stenlid J."/>
            <person name="Sun H."/>
            <person name="Sun S."/>
            <person name="Syed K."/>
            <person name="Tsang A."/>
            <person name="Wiebenga A."/>
            <person name="Young D."/>
            <person name="Pisabarro A."/>
            <person name="Eastwood D.C."/>
            <person name="Martin F."/>
            <person name="Cullen D."/>
            <person name="Grigoriev I.V."/>
            <person name="Hibbett D.S."/>
        </authorList>
    </citation>
    <scope>NUCLEOTIDE SEQUENCE [LARGE SCALE GENOMIC DNA]</scope>
    <source>
        <strain evidence="2 3">DJM-731 SS1</strain>
    </source>
</reference>
<sequence>MAPRKNLKHARDEDSDMDYSKRLRGDFNSERDAQVKLWARQQGVWAALVQMLKDVKEGHAKTEMERLHADQLLLSTAGQEEFSPELRQIGLEIIRAVQRDPAVLRIELGRLYDAIYPARVATALRGSTMHLVSSRAQEEATLKAWSSEYEGNGVDLFHKHDTHCCELFRAESSLFGNSFVVVNSSGMGKSRMVDESSKTLFTVLFVLRDVRGGFPPPDSDVLAYFQRTRTADECEIAIICFLKTLYDELTKLLKDRQEEVGTQKHAEIANWFRGYMGTWTHMYQPNPARMQAIRATHVSPPQGDGQRTQSPELSTKDRSRKSEMLDSFSTLSTLLQHDAKSSLPILLLAFDEGHMLLQKVAGQEDEASIYSVLRRVLFYLDEKPQMSCFISTSTSIVEQSAPPMRLNPSSRMQSGLYRSLPAFTSIPLNMARIPPDEMDLTLVSKDTFMCKQSRILFRTRAEHGVDSEVGLNLKSFAMEKLLGASYGLRYDDRQKLAILARRIPIHMQTDTSASLRTINDQIARHMRVLYRITDNNETLITGSPSEPIISEGAKAAMATFNAADALRRIFVSPGISVDDRGQVVAALLMILASDAATKYGKFSIPAFFKCLLIDVSWMTLKSSRASQGRALNTETFQRTFENSFGDFNHIIYVHGLLPGSKSLYRYLTRRAAISTLFGQPGVAGAFPYTIDGTKIAPDNTSLAIIQINADAGMQTPPKTMFDNMDSIARGMNDYDANKTTPKRNHKDKHKPVIRVVFSLQSKETDLVVMEYEDADDELLTWDIYVPFLALGAVRENAGMWQSVLETGLQAGSMYDGDATLMGMDPVAKESDEFWPNWEPIEEVPVISQQSD</sequence>
<evidence type="ECO:0000313" key="2">
    <source>
        <dbReference type="EMBL" id="EJU02253.1"/>
    </source>
</evidence>
<gene>
    <name evidence="2" type="ORF">DACRYDRAFT_115988</name>
</gene>
<dbReference type="PANTHER" id="PTHR33266:SF1">
    <property type="entry name" value="F-BOX DOMAIN-CONTAINING PROTEIN"/>
    <property type="match status" value="1"/>
</dbReference>
<dbReference type="EMBL" id="JH795862">
    <property type="protein sequence ID" value="EJU02253.1"/>
    <property type="molecule type" value="Genomic_DNA"/>
</dbReference>
<dbReference type="OrthoDB" id="107110at2759"/>
<accession>M5GDC3</accession>
<proteinExistence type="predicted"/>
<dbReference type="STRING" id="1858805.M5GDC3"/>
<keyword evidence="3" id="KW-1185">Reference proteome</keyword>
<dbReference type="GeneID" id="63685170"/>
<dbReference type="OMA" id="LRTINDQ"/>
<protein>
    <submittedName>
        <fullName evidence="2">Uncharacterized protein</fullName>
    </submittedName>
</protein>
<dbReference type="HOGENOM" id="CLU_009568_2_0_1"/>
<dbReference type="RefSeq" id="XP_040629150.1">
    <property type="nucleotide sequence ID" value="XM_040770108.1"/>
</dbReference>